<dbReference type="GO" id="GO:0005811">
    <property type="term" value="C:lipid droplet"/>
    <property type="evidence" value="ECO:0007669"/>
    <property type="project" value="TreeGrafter"/>
</dbReference>
<dbReference type="InterPro" id="IPR028115">
    <property type="entry name" value="DUF4484"/>
</dbReference>
<name>A0A0V1Q1S2_9ASCO</name>
<dbReference type="Pfam" id="PF14831">
    <property type="entry name" value="DUF4484"/>
    <property type="match status" value="1"/>
</dbReference>
<comment type="caution">
    <text evidence="3">The sequence shown here is derived from an EMBL/GenBank/DDBJ whole genome shotgun (WGS) entry which is preliminary data.</text>
</comment>
<evidence type="ECO:0000313" key="3">
    <source>
        <dbReference type="EMBL" id="KSA02484.1"/>
    </source>
</evidence>
<dbReference type="EMBL" id="LMYN01000026">
    <property type="protein sequence ID" value="KSA02484.1"/>
    <property type="molecule type" value="Genomic_DNA"/>
</dbReference>
<keyword evidence="4" id="KW-1185">Reference proteome</keyword>
<accession>A0A0V1Q1S2</accession>
<feature type="region of interest" description="Disordered" evidence="1">
    <location>
        <begin position="429"/>
        <end position="450"/>
    </location>
</feature>
<proteinExistence type="predicted"/>
<gene>
    <name evidence="3" type="ORF">AC631_01757</name>
</gene>
<dbReference type="PANTHER" id="PTHR28153">
    <property type="entry name" value="PROTEIN, PUTATIVE-RELATED"/>
    <property type="match status" value="1"/>
</dbReference>
<dbReference type="OrthoDB" id="2152680at2759"/>
<protein>
    <recommendedName>
        <fullName evidence="2">DUF4484 domain-containing protein</fullName>
    </recommendedName>
</protein>
<evidence type="ECO:0000313" key="4">
    <source>
        <dbReference type="Proteomes" id="UP000054251"/>
    </source>
</evidence>
<reference evidence="3 4" key="1">
    <citation type="submission" date="2015-11" db="EMBL/GenBank/DDBJ databases">
        <title>The genome of Debaryomyces fabryi.</title>
        <authorList>
            <person name="Tafer H."/>
            <person name="Lopandic K."/>
        </authorList>
    </citation>
    <scope>NUCLEOTIDE SEQUENCE [LARGE SCALE GENOMIC DNA]</scope>
    <source>
        <strain evidence="3 4">CBS 789</strain>
    </source>
</reference>
<dbReference type="InterPro" id="IPR053056">
    <property type="entry name" value="Lipid_Metab_Assoc_Protein"/>
</dbReference>
<evidence type="ECO:0000256" key="1">
    <source>
        <dbReference type="SAM" id="MobiDB-lite"/>
    </source>
</evidence>
<dbReference type="AlphaFoldDB" id="A0A0V1Q1S2"/>
<dbReference type="Proteomes" id="UP000054251">
    <property type="component" value="Unassembled WGS sequence"/>
</dbReference>
<dbReference type="RefSeq" id="XP_015468586.1">
    <property type="nucleotide sequence ID" value="XM_015610587.1"/>
</dbReference>
<dbReference type="PANTHER" id="PTHR28153:SF1">
    <property type="entry name" value="DUF4484 DOMAIN-CONTAINING PROTEIN"/>
    <property type="match status" value="1"/>
</dbReference>
<evidence type="ECO:0000259" key="2">
    <source>
        <dbReference type="Pfam" id="PF14831"/>
    </source>
</evidence>
<organism evidence="3 4">
    <name type="scientific">Debaryomyces fabryi</name>
    <dbReference type="NCBI Taxonomy" id="58627"/>
    <lineage>
        <taxon>Eukaryota</taxon>
        <taxon>Fungi</taxon>
        <taxon>Dikarya</taxon>
        <taxon>Ascomycota</taxon>
        <taxon>Saccharomycotina</taxon>
        <taxon>Pichiomycetes</taxon>
        <taxon>Debaryomycetaceae</taxon>
        <taxon>Debaryomyces</taxon>
    </lineage>
</organism>
<dbReference type="Pfam" id="PF09804">
    <property type="entry name" value="DENND11"/>
    <property type="match status" value="1"/>
</dbReference>
<dbReference type="InterPro" id="IPR018626">
    <property type="entry name" value="LCHN/Anr2"/>
</dbReference>
<sequence>MTASEPLSKLNSITSDSFEYKPSKVVALFLINFDVRRGYQLVWSKQVKGRPPIELNGLDYKVLPSGIQEHDNSTVFISHSCENTVYYGLGRFRQKIVDANNETSQINRDDVKMYSLGILCESTPNPMWRSNEFINNGWEYIDRLDSGLEKFLKGNVYDNFAIFDEVFDNVTNTHLRVGKPNVNINNHLLSKLPLMFQSLGPLVFSLFKQCLLRKKILIFHQNHSKIDNFSLGAFTYLLSLLSAVPNDMKIYSDALTYSQPLYNIGLNDLNSSLLGLPATIATTNDDILMYQKDLYDYALFLPNEEYGNSYILKSDTIVNSMKSPLDFLNQRVKATLKDYHKFKLIYKQLLTRTRSHTTNASTDDLASIKTSNSNVSSRGWGFSSQKDEAYLEAEPTWWLDSATCPISWREYVWSAFSWFASAGTVSEDSNTLETNDDHPSRPINNDESALNEEDSRRKLIQLVEIIGRFHMLSKKWFYLMNEIIREELDEQSQVSESTFTQSDPNGPLLANIDECSKISIELTYQDIIDMELDPYSEQDLQFVKDFVLLYWGSVVTNVEIGIGLSGICC</sequence>
<feature type="domain" description="DUF4484" evidence="2">
    <location>
        <begin position="405"/>
        <end position="555"/>
    </location>
</feature>
<dbReference type="GeneID" id="26838766"/>